<reference evidence="2" key="1">
    <citation type="submission" date="2023-03" db="EMBL/GenBank/DDBJ databases">
        <title>Emydomyces testavorans Genome Sequence.</title>
        <authorList>
            <person name="Hoyer L."/>
        </authorList>
    </citation>
    <scope>NUCLEOTIDE SEQUENCE</scope>
    <source>
        <strain evidence="2">16-2883</strain>
    </source>
</reference>
<dbReference type="Proteomes" id="UP001219355">
    <property type="component" value="Chromosome 1"/>
</dbReference>
<protein>
    <submittedName>
        <fullName evidence="2">Uncharacterized protein</fullName>
    </submittedName>
</protein>
<feature type="compositionally biased region" description="Basic and acidic residues" evidence="1">
    <location>
        <begin position="680"/>
        <end position="690"/>
    </location>
</feature>
<feature type="region of interest" description="Disordered" evidence="1">
    <location>
        <begin position="296"/>
        <end position="430"/>
    </location>
</feature>
<dbReference type="AlphaFoldDB" id="A0AAF0IHI2"/>
<feature type="compositionally biased region" description="Basic residues" evidence="1">
    <location>
        <begin position="563"/>
        <end position="572"/>
    </location>
</feature>
<feature type="compositionally biased region" description="Basic and acidic residues" evidence="1">
    <location>
        <begin position="659"/>
        <end position="669"/>
    </location>
</feature>
<evidence type="ECO:0000313" key="3">
    <source>
        <dbReference type="Proteomes" id="UP001219355"/>
    </source>
</evidence>
<gene>
    <name evidence="2" type="ORF">PRK78_002349</name>
</gene>
<organism evidence="2 3">
    <name type="scientific">Emydomyces testavorans</name>
    <dbReference type="NCBI Taxonomy" id="2070801"/>
    <lineage>
        <taxon>Eukaryota</taxon>
        <taxon>Fungi</taxon>
        <taxon>Dikarya</taxon>
        <taxon>Ascomycota</taxon>
        <taxon>Pezizomycotina</taxon>
        <taxon>Eurotiomycetes</taxon>
        <taxon>Eurotiomycetidae</taxon>
        <taxon>Onygenales</taxon>
        <taxon>Nannizziopsiaceae</taxon>
        <taxon>Emydomyces</taxon>
    </lineage>
</organism>
<feature type="region of interest" description="Disordered" evidence="1">
    <location>
        <begin position="22"/>
        <end position="52"/>
    </location>
</feature>
<accession>A0AAF0IHI2</accession>
<feature type="region of interest" description="Disordered" evidence="1">
    <location>
        <begin position="539"/>
        <end position="696"/>
    </location>
</feature>
<sequence length="719" mass="78485">MSSYRVIQDSDESDDELATLATPVIQPQAPSRSTDPLAAKQDGNPSSYVSGAVASGMDVQGTARPGPDLTVNFHEFLVSTGQMAPDSRSQPDHEARLISIEGDEQLDVLGGDHVVAHGNDVLSFAQHGEIISKEINLSSSKGGLKRGRTIGILDEINHASDSSTKKLKRRKTMINESDHTSFKGDDPRYPPEFENLTRKADYCPNTTLVSSDLDCTFTSNYEVHQSDIRDEPIHGPAYEAAIAENGKRNDMELLGTSKQSRRINLCRPMSMLMPTDSPHDTEPMSSTSFARARRSMTNHGELLPESPTQSADELASPAPVQIAVNKPSARSDRAGFQMNDNTLSKPDELGSDDFGGMPKEMYKPRPSRSRAKNVEAADDFAAHHIDDETTASSYDKLPSKLPHEPSDEIEKPPEEVPQQVEQKTSGDDMPKIATADKLTTQTVQFAVQPANTSPHLGPSKRERKASRKRKLKRGKTTSVIIEKIADSDVEDDVIWVDESPGTLLESEKCPDPSTMAAIDKNQTKIEDAIPKEEPVIGIQIDPETTSPTNHAGSNCNEGPISAPKKRGRKPKKKLDAIAIEIPNQSSNTANSSEFHTKGAVRNDLPVPDPLTELNEIAPPQPQAQPTLSEPHDEPIDVEDMNIIPKGQTHHPNPPSTPRNTEKENQKPSPDEAPPSSTPKKAAEKGPDKHSPITVNKKVSYRVGLSRKAKIAPLLKIIRK</sequence>
<feature type="region of interest" description="Disordered" evidence="1">
    <location>
        <begin position="447"/>
        <end position="475"/>
    </location>
</feature>
<feature type="compositionally biased region" description="Basic and acidic residues" evidence="1">
    <location>
        <begin position="372"/>
        <end position="387"/>
    </location>
</feature>
<evidence type="ECO:0000256" key="1">
    <source>
        <dbReference type="SAM" id="MobiDB-lite"/>
    </source>
</evidence>
<feature type="compositionally biased region" description="Basic residues" evidence="1">
    <location>
        <begin position="461"/>
        <end position="475"/>
    </location>
</feature>
<evidence type="ECO:0000313" key="2">
    <source>
        <dbReference type="EMBL" id="WEW56892.1"/>
    </source>
</evidence>
<dbReference type="EMBL" id="CP120627">
    <property type="protein sequence ID" value="WEW56892.1"/>
    <property type="molecule type" value="Genomic_DNA"/>
</dbReference>
<feature type="compositionally biased region" description="Polar residues" evidence="1">
    <location>
        <begin position="542"/>
        <end position="556"/>
    </location>
</feature>
<feature type="compositionally biased region" description="Basic and acidic residues" evidence="1">
    <location>
        <begin position="397"/>
        <end position="414"/>
    </location>
</feature>
<keyword evidence="3" id="KW-1185">Reference proteome</keyword>
<proteinExistence type="predicted"/>
<feature type="compositionally biased region" description="Polar residues" evidence="1">
    <location>
        <begin position="582"/>
        <end position="593"/>
    </location>
</feature>
<name>A0AAF0IHI2_9EURO</name>